<keyword evidence="1" id="KW-0812">Transmembrane</keyword>
<feature type="transmembrane region" description="Helical" evidence="1">
    <location>
        <begin position="7"/>
        <end position="24"/>
    </location>
</feature>
<keyword evidence="1" id="KW-0472">Membrane</keyword>
<feature type="transmembrane region" description="Helical" evidence="1">
    <location>
        <begin position="299"/>
        <end position="317"/>
    </location>
</feature>
<accession>A0ABW4J8D1</accession>
<feature type="transmembrane region" description="Helical" evidence="1">
    <location>
        <begin position="266"/>
        <end position="287"/>
    </location>
</feature>
<keyword evidence="1" id="KW-1133">Transmembrane helix</keyword>
<proteinExistence type="predicted"/>
<evidence type="ECO:0000313" key="2">
    <source>
        <dbReference type="EMBL" id="MFD1672210.1"/>
    </source>
</evidence>
<gene>
    <name evidence="2" type="ORF">ACFQ5M_08880</name>
</gene>
<protein>
    <recommendedName>
        <fullName evidence="4">MacB-like periplasmic core domain-containing protein</fullName>
    </recommendedName>
</protein>
<name>A0ABW4J8D1_9LACO</name>
<comment type="caution">
    <text evidence="2">The sequence shown here is derived from an EMBL/GenBank/DDBJ whole genome shotgun (WGS) entry which is preliminary data.</text>
</comment>
<reference evidence="3" key="1">
    <citation type="journal article" date="2019" name="Int. J. Syst. Evol. Microbiol.">
        <title>The Global Catalogue of Microorganisms (GCM) 10K type strain sequencing project: providing services to taxonomists for standard genome sequencing and annotation.</title>
        <authorList>
            <consortium name="The Broad Institute Genomics Platform"/>
            <consortium name="The Broad Institute Genome Sequencing Center for Infectious Disease"/>
            <person name="Wu L."/>
            <person name="Ma J."/>
        </authorList>
    </citation>
    <scope>NUCLEOTIDE SEQUENCE [LARGE SCALE GENOMIC DNA]</scope>
    <source>
        <strain evidence="3">CCM 8896</strain>
    </source>
</reference>
<evidence type="ECO:0000256" key="1">
    <source>
        <dbReference type="SAM" id="Phobius"/>
    </source>
</evidence>
<sequence length="330" mass="38007">MFKRKLLIDIMTALIFFLTIWLVGQHDRNTYQIQLDHGGLSQEALVFKAKSSADIQTTLKKLQAKNWDNYQVQFIDPAHKKVSYIYAQHSKNSLSIINGRNFTASDFDSALPFAIVGQDYADQLYKPQSQAYLVNYDRYIPVIGQVGTSGNSPLNKHRFITVSPKQSVNKMALKNLQVIADGSLVKQHKQAFSQLVRSKSAKTYVPQTQNEVYHRRWGSNVMLWLIYGLTFVVLTVITWIFYMTFRRFLQENHLDLNLSLKMKLGFLRQFVTHFVVSALIGYLLGIWQTYLISYDLTTYYLLGVTIYSIILMAIFILKTKSKKNLDKTGA</sequence>
<organism evidence="2 3">
    <name type="scientific">Agrilactobacillus yilanensis</name>
    <dbReference type="NCBI Taxonomy" id="2485997"/>
    <lineage>
        <taxon>Bacteria</taxon>
        <taxon>Bacillati</taxon>
        <taxon>Bacillota</taxon>
        <taxon>Bacilli</taxon>
        <taxon>Lactobacillales</taxon>
        <taxon>Lactobacillaceae</taxon>
        <taxon>Agrilactobacillus</taxon>
    </lineage>
</organism>
<keyword evidence="3" id="KW-1185">Reference proteome</keyword>
<evidence type="ECO:0000313" key="3">
    <source>
        <dbReference type="Proteomes" id="UP001597267"/>
    </source>
</evidence>
<dbReference type="Proteomes" id="UP001597267">
    <property type="component" value="Unassembled WGS sequence"/>
</dbReference>
<feature type="transmembrane region" description="Helical" evidence="1">
    <location>
        <begin position="221"/>
        <end position="245"/>
    </location>
</feature>
<dbReference type="EMBL" id="JBHTOP010000023">
    <property type="protein sequence ID" value="MFD1672210.1"/>
    <property type="molecule type" value="Genomic_DNA"/>
</dbReference>
<dbReference type="RefSeq" id="WP_125714801.1">
    <property type="nucleotide sequence ID" value="NZ_JBHTOP010000023.1"/>
</dbReference>
<evidence type="ECO:0008006" key="4">
    <source>
        <dbReference type="Google" id="ProtNLM"/>
    </source>
</evidence>